<keyword evidence="2" id="KW-1185">Reference proteome</keyword>
<dbReference type="EMBL" id="CMVM020000171">
    <property type="status" value="NOT_ANNOTATED_CDS"/>
    <property type="molecule type" value="Genomic_DNA"/>
</dbReference>
<evidence type="ECO:0000313" key="1">
    <source>
        <dbReference type="EnsemblMetazoa" id="OVOC6348.1"/>
    </source>
</evidence>
<accession>A0A8R1Y025</accession>
<dbReference type="EnsemblMetazoa" id="OVOC6348.1">
    <property type="protein sequence ID" value="OVOC6348.1"/>
    <property type="gene ID" value="WBGene00243157"/>
</dbReference>
<sequence length="34" mass="4232">MHTRPRPCRWIHLRKQMNGLDDYLLWEDEIFGFG</sequence>
<proteinExistence type="predicted"/>
<dbReference type="AlphaFoldDB" id="A0A8R1Y025"/>
<evidence type="ECO:0000313" key="2">
    <source>
        <dbReference type="Proteomes" id="UP000024404"/>
    </source>
</evidence>
<dbReference type="Proteomes" id="UP000024404">
    <property type="component" value="Unassembled WGS sequence"/>
</dbReference>
<name>A0A8R1Y025_ONCVO</name>
<organism evidence="1 2">
    <name type="scientific">Onchocerca volvulus</name>
    <dbReference type="NCBI Taxonomy" id="6282"/>
    <lineage>
        <taxon>Eukaryota</taxon>
        <taxon>Metazoa</taxon>
        <taxon>Ecdysozoa</taxon>
        <taxon>Nematoda</taxon>
        <taxon>Chromadorea</taxon>
        <taxon>Rhabditida</taxon>
        <taxon>Spirurina</taxon>
        <taxon>Spiruromorpha</taxon>
        <taxon>Filarioidea</taxon>
        <taxon>Onchocercidae</taxon>
        <taxon>Onchocerca</taxon>
    </lineage>
</organism>
<reference evidence="1" key="2">
    <citation type="submission" date="2022-06" db="UniProtKB">
        <authorList>
            <consortium name="EnsemblMetazoa"/>
        </authorList>
    </citation>
    <scope>IDENTIFICATION</scope>
</reference>
<reference evidence="2" key="1">
    <citation type="submission" date="2013-10" db="EMBL/GenBank/DDBJ databases">
        <title>Genome sequencing of Onchocerca volvulus.</title>
        <authorList>
            <person name="Cotton J."/>
            <person name="Tsai J."/>
            <person name="Stanley E."/>
            <person name="Tracey A."/>
            <person name="Holroyd N."/>
            <person name="Lustigman S."/>
            <person name="Berriman M."/>
        </authorList>
    </citation>
    <scope>NUCLEOTIDE SEQUENCE</scope>
</reference>
<protein>
    <submittedName>
        <fullName evidence="1">Uncharacterized protein</fullName>
    </submittedName>
</protein>